<keyword evidence="3" id="KW-1185">Reference proteome</keyword>
<dbReference type="EMBL" id="JBHMFI010000001">
    <property type="protein sequence ID" value="MFB9071305.1"/>
    <property type="molecule type" value="Genomic_DNA"/>
</dbReference>
<proteinExistence type="predicted"/>
<reference evidence="2 3" key="1">
    <citation type="submission" date="2024-09" db="EMBL/GenBank/DDBJ databases">
        <authorList>
            <person name="Sun Q."/>
            <person name="Mori K."/>
        </authorList>
    </citation>
    <scope>NUCLEOTIDE SEQUENCE [LARGE SCALE GENOMIC DNA]</scope>
    <source>
        <strain evidence="2 3">CCM 7609</strain>
    </source>
</reference>
<evidence type="ECO:0000313" key="2">
    <source>
        <dbReference type="EMBL" id="MFB9071305.1"/>
    </source>
</evidence>
<gene>
    <name evidence="2" type="ORF">ACFFX0_08890</name>
</gene>
<sequence>MGRLLLQPGPGAVRGGPHGPGPRRGPGPHHLQPRLRSDPARARGAPLRAVLGGRWPGALRHRPDPRAPAPARADLRASGRPGTAAAGQWCRGLLRAARGLSQGHRAHHLAASAGPAGGGPVRPPGSSPCHRAAELRREHRPGRLEPPGPARVGGADLPGTGRPCRHVLRRVRGVPRDDRARAVPSGAAAARAQRLALPRPVDHRRLLRPGRMRADHRRLPGPALGRGRPRGTCRPWPCGAPGHPRGRDVWPCVGGFTGVPGGGRIVRRGVRRCGLRWCRRRATA</sequence>
<comment type="caution">
    <text evidence="2">The sequence shown here is derived from an EMBL/GenBank/DDBJ whole genome shotgun (WGS) entry which is preliminary data.</text>
</comment>
<protein>
    <submittedName>
        <fullName evidence="2">Uncharacterized protein</fullName>
    </submittedName>
</protein>
<feature type="region of interest" description="Disordered" evidence="1">
    <location>
        <begin position="112"/>
        <end position="131"/>
    </location>
</feature>
<accession>A0ABV5FXE9</accession>
<feature type="region of interest" description="Disordered" evidence="1">
    <location>
        <begin position="1"/>
        <end position="84"/>
    </location>
</feature>
<evidence type="ECO:0000256" key="1">
    <source>
        <dbReference type="SAM" id="MobiDB-lite"/>
    </source>
</evidence>
<evidence type="ECO:0000313" key="3">
    <source>
        <dbReference type="Proteomes" id="UP001589575"/>
    </source>
</evidence>
<name>A0ABV5FXE9_9MICC</name>
<dbReference type="Proteomes" id="UP001589575">
    <property type="component" value="Unassembled WGS sequence"/>
</dbReference>
<feature type="region of interest" description="Disordered" evidence="1">
    <location>
        <begin position="138"/>
        <end position="163"/>
    </location>
</feature>
<organism evidence="2 3">
    <name type="scientific">Citricoccus parietis</name>
    <dbReference type="NCBI Taxonomy" id="592307"/>
    <lineage>
        <taxon>Bacteria</taxon>
        <taxon>Bacillati</taxon>
        <taxon>Actinomycetota</taxon>
        <taxon>Actinomycetes</taxon>
        <taxon>Micrococcales</taxon>
        <taxon>Micrococcaceae</taxon>
        <taxon>Citricoccus</taxon>
    </lineage>
</organism>